<name>W6MIQ5_9ASCO</name>
<evidence type="ECO:0000313" key="3">
    <source>
        <dbReference type="Proteomes" id="UP000019384"/>
    </source>
</evidence>
<reference evidence="2" key="2">
    <citation type="submission" date="2014-02" db="EMBL/GenBank/DDBJ databases">
        <title>Complete DNA sequence of /Kuraishia capsulata/ illustrates novel genomic features among budding yeasts (/Saccharomycotina/).</title>
        <authorList>
            <person name="Morales L."/>
            <person name="Noel B."/>
            <person name="Porcel B."/>
            <person name="Marcet-Houben M."/>
            <person name="Hullo M-F."/>
            <person name="Sacerdot C."/>
            <person name="Tekaia F."/>
            <person name="Leh-Louis V."/>
            <person name="Despons L."/>
            <person name="Khanna V."/>
            <person name="Aury J-M."/>
            <person name="Barbe V."/>
            <person name="Couloux A."/>
            <person name="Labadie K."/>
            <person name="Pelletier E."/>
            <person name="Souciet J-L."/>
            <person name="Boekhout T."/>
            <person name="Gabaldon T."/>
            <person name="Wincker P."/>
            <person name="Dujon B."/>
        </authorList>
    </citation>
    <scope>NUCLEOTIDE SEQUENCE</scope>
    <source>
        <strain evidence="2">CBS 1993</strain>
    </source>
</reference>
<gene>
    <name evidence="2" type="ORF">KUCA_T00001788001</name>
</gene>
<keyword evidence="1" id="KW-0812">Transmembrane</keyword>
<evidence type="ECO:0000256" key="1">
    <source>
        <dbReference type="SAM" id="Phobius"/>
    </source>
</evidence>
<accession>W6MIQ5</accession>
<organism evidence="2 3">
    <name type="scientific">Kuraishia capsulata CBS 1993</name>
    <dbReference type="NCBI Taxonomy" id="1382522"/>
    <lineage>
        <taxon>Eukaryota</taxon>
        <taxon>Fungi</taxon>
        <taxon>Dikarya</taxon>
        <taxon>Ascomycota</taxon>
        <taxon>Saccharomycotina</taxon>
        <taxon>Pichiomycetes</taxon>
        <taxon>Pichiales</taxon>
        <taxon>Pichiaceae</taxon>
        <taxon>Kuraishia</taxon>
    </lineage>
</organism>
<dbReference type="RefSeq" id="XP_022457829.1">
    <property type="nucleotide sequence ID" value="XM_022604004.1"/>
</dbReference>
<dbReference type="HOGENOM" id="CLU_606993_0_0_1"/>
<feature type="transmembrane region" description="Helical" evidence="1">
    <location>
        <begin position="36"/>
        <end position="56"/>
    </location>
</feature>
<dbReference type="EMBL" id="HG793126">
    <property type="protein sequence ID" value="CDK25818.1"/>
    <property type="molecule type" value="Genomic_DNA"/>
</dbReference>
<evidence type="ECO:0000313" key="2">
    <source>
        <dbReference type="EMBL" id="CDK25818.1"/>
    </source>
</evidence>
<dbReference type="AlphaFoldDB" id="W6MIQ5"/>
<sequence length="451" mass="51241">MDNLFKVKSYSQIKTAEPTPTFASYPENESISNGPILAVMGTCFAVLMALTVYAVFETAPRKRLFVIKGKPVRTSLTTKEIELLGKLRYFLKNNDYCWLKVVFDNRCYPIDYEEQDGWMNEHTGEIVPYAETRYTQAPQKSHPLSQFEELYRLNVKIPSSPEEKMLIQKLIYEDIDIDEFVDLYYGPEQKAIDLDLEIWTGMTSEEQNASIKSYFDSQTVVSLQALRSLINGFPGLRPESALFLQQKFVESKFSLLSMANGDHPLMSVCAILLIRDMIICQGDFELSVSVFLDFLLPLLRTPSKYTSVMQTTSKAVTMMVGALDLSSVFIIQSSAFEDILLNGCVSFQKLVLETIVVCLCRHKAERLAKQLISFVMPFLPKLREQPVLVDLLHSIPIAGTELSHPALKLIDDYKNLLMDYGENLGQGKPLLEDGYDNRNRILQPSNKPESR</sequence>
<keyword evidence="1" id="KW-1133">Transmembrane helix</keyword>
<keyword evidence="1" id="KW-0472">Membrane</keyword>
<dbReference type="GeneID" id="34519217"/>
<reference evidence="2" key="1">
    <citation type="submission" date="2013-12" db="EMBL/GenBank/DDBJ databases">
        <authorList>
            <person name="Genoscope - CEA"/>
        </authorList>
    </citation>
    <scope>NUCLEOTIDE SEQUENCE</scope>
    <source>
        <strain evidence="2">CBS 1993</strain>
    </source>
</reference>
<keyword evidence="3" id="KW-1185">Reference proteome</keyword>
<dbReference type="Proteomes" id="UP000019384">
    <property type="component" value="Unassembled WGS sequence"/>
</dbReference>
<protein>
    <submittedName>
        <fullName evidence="2">Uncharacterized protein</fullName>
    </submittedName>
</protein>
<proteinExistence type="predicted"/>